<sequence>MTSNQINFQGKVETSQENPHLNIVKEKAKAAAKDHISLIQATFLTGKYRDTLRGSYRVFADCDKVFTRLENRLNRIQRNLKAAEKQEKIICAGLSTVPTIQANIAAAQSHFK</sequence>
<dbReference type="InParanoid" id="E4XXX6"/>
<reference evidence="2" key="1">
    <citation type="journal article" date="2010" name="Science">
        <title>Plasticity of animal genome architecture unmasked by rapid evolution of a pelagic tunicate.</title>
        <authorList>
            <person name="Denoeud F."/>
            <person name="Henriet S."/>
            <person name="Mungpakdee S."/>
            <person name="Aury J.M."/>
            <person name="Da Silva C."/>
            <person name="Brinkmann H."/>
            <person name="Mikhaleva J."/>
            <person name="Olsen L.C."/>
            <person name="Jubin C."/>
            <person name="Canestro C."/>
            <person name="Bouquet J.M."/>
            <person name="Danks G."/>
            <person name="Poulain J."/>
            <person name="Campsteijn C."/>
            <person name="Adamski M."/>
            <person name="Cross I."/>
            <person name="Yadetie F."/>
            <person name="Muffato M."/>
            <person name="Louis A."/>
            <person name="Butcher S."/>
            <person name="Tsagkogeorga G."/>
            <person name="Konrad A."/>
            <person name="Singh S."/>
            <person name="Jensen M.F."/>
            <person name="Cong E.H."/>
            <person name="Eikeseth-Otteraa H."/>
            <person name="Noel B."/>
            <person name="Anthouard V."/>
            <person name="Porcel B.M."/>
            <person name="Kachouri-Lafond R."/>
            <person name="Nishino A."/>
            <person name="Ugolini M."/>
            <person name="Chourrout P."/>
            <person name="Nishida H."/>
            <person name="Aasland R."/>
            <person name="Huzurbazar S."/>
            <person name="Westhof E."/>
            <person name="Delsuc F."/>
            <person name="Lehrach H."/>
            <person name="Reinhardt R."/>
            <person name="Weissenbach J."/>
            <person name="Roy S.W."/>
            <person name="Artiguenave F."/>
            <person name="Postlethwait J.H."/>
            <person name="Manak J.R."/>
            <person name="Thompson E.M."/>
            <person name="Jaillon O."/>
            <person name="Du Pasquier L."/>
            <person name="Boudinot P."/>
            <person name="Liberles D.A."/>
            <person name="Volff J.N."/>
            <person name="Philippe H."/>
            <person name="Lenhard B."/>
            <person name="Roest Crollius H."/>
            <person name="Wincker P."/>
            <person name="Chourrout D."/>
        </authorList>
    </citation>
    <scope>NUCLEOTIDE SEQUENCE [LARGE SCALE GENOMIC DNA]</scope>
</reference>
<keyword evidence="3" id="KW-1185">Reference proteome</keyword>
<organism evidence="2">
    <name type="scientific">Oikopleura dioica</name>
    <name type="common">Tunicate</name>
    <dbReference type="NCBI Taxonomy" id="34765"/>
    <lineage>
        <taxon>Eukaryota</taxon>
        <taxon>Metazoa</taxon>
        <taxon>Chordata</taxon>
        <taxon>Tunicata</taxon>
        <taxon>Appendicularia</taxon>
        <taxon>Copelata</taxon>
        <taxon>Oikopleuridae</taxon>
        <taxon>Oikopleura</taxon>
    </lineage>
</organism>
<accession>E4XXX6</accession>
<feature type="region of interest" description="Disordered" evidence="1">
    <location>
        <begin position="1"/>
        <end position="20"/>
    </location>
</feature>
<dbReference type="OrthoDB" id="10299419at2759"/>
<proteinExistence type="predicted"/>
<dbReference type="EMBL" id="FN653300">
    <property type="protein sequence ID" value="CBY14504.1"/>
    <property type="molecule type" value="Genomic_DNA"/>
</dbReference>
<protein>
    <submittedName>
        <fullName evidence="2">Uncharacterized protein</fullName>
    </submittedName>
</protein>
<gene>
    <name evidence="2" type="ORF">GSOID_T00007533001</name>
</gene>
<evidence type="ECO:0000256" key="1">
    <source>
        <dbReference type="SAM" id="MobiDB-lite"/>
    </source>
</evidence>
<feature type="compositionally biased region" description="Polar residues" evidence="1">
    <location>
        <begin position="1"/>
        <end position="19"/>
    </location>
</feature>
<name>E4XXX6_OIKDI</name>
<dbReference type="AlphaFoldDB" id="E4XXX6"/>
<evidence type="ECO:0000313" key="2">
    <source>
        <dbReference type="EMBL" id="CBY14504.1"/>
    </source>
</evidence>
<evidence type="ECO:0000313" key="3">
    <source>
        <dbReference type="Proteomes" id="UP000001307"/>
    </source>
</evidence>
<dbReference type="Proteomes" id="UP000001307">
    <property type="component" value="Unassembled WGS sequence"/>
</dbReference>